<dbReference type="GO" id="GO:0030170">
    <property type="term" value="F:pyridoxal phosphate binding"/>
    <property type="evidence" value="ECO:0007669"/>
    <property type="project" value="InterPro"/>
</dbReference>
<dbReference type="PANTHER" id="PTHR42832">
    <property type="entry name" value="AMINO ACID AMINOTRANSFERASE"/>
    <property type="match status" value="1"/>
</dbReference>
<comment type="similarity">
    <text evidence="4">Belongs to the class-I pyridoxal-phosphate-dependent aminotransferase family.</text>
</comment>
<evidence type="ECO:0000259" key="5">
    <source>
        <dbReference type="Pfam" id="PF00155"/>
    </source>
</evidence>
<evidence type="ECO:0000256" key="1">
    <source>
        <dbReference type="ARBA" id="ARBA00001933"/>
    </source>
</evidence>
<dbReference type="SUPFAM" id="SSF53383">
    <property type="entry name" value="PLP-dependent transferases"/>
    <property type="match status" value="1"/>
</dbReference>
<dbReference type="RefSeq" id="WP_092273301.1">
    <property type="nucleotide sequence ID" value="NZ_FORT01000014.1"/>
</dbReference>
<evidence type="ECO:0000256" key="3">
    <source>
        <dbReference type="ARBA" id="ARBA00022679"/>
    </source>
</evidence>
<evidence type="ECO:0000313" key="6">
    <source>
        <dbReference type="EMBL" id="SFK49973.1"/>
    </source>
</evidence>
<dbReference type="InterPro" id="IPR004839">
    <property type="entry name" value="Aminotransferase_I/II_large"/>
</dbReference>
<dbReference type="InterPro" id="IPR015421">
    <property type="entry name" value="PyrdxlP-dep_Trfase_major"/>
</dbReference>
<dbReference type="InterPro" id="IPR004838">
    <property type="entry name" value="NHTrfase_class1_PyrdxlP-BS"/>
</dbReference>
<keyword evidence="2 4" id="KW-0032">Aminotransferase</keyword>
<dbReference type="EMBL" id="FORT01000014">
    <property type="protein sequence ID" value="SFK49973.1"/>
    <property type="molecule type" value="Genomic_DNA"/>
</dbReference>
<keyword evidence="3 4" id="KW-0808">Transferase</keyword>
<organism evidence="6 7">
    <name type="scientific">Brevibacillus centrosporus</name>
    <dbReference type="NCBI Taxonomy" id="54910"/>
    <lineage>
        <taxon>Bacteria</taxon>
        <taxon>Bacillati</taxon>
        <taxon>Bacillota</taxon>
        <taxon>Bacilli</taxon>
        <taxon>Bacillales</taxon>
        <taxon>Paenibacillaceae</taxon>
        <taxon>Brevibacillus</taxon>
    </lineage>
</organism>
<proteinExistence type="inferred from homology"/>
<dbReference type="Pfam" id="PF00155">
    <property type="entry name" value="Aminotran_1_2"/>
    <property type="match status" value="1"/>
</dbReference>
<gene>
    <name evidence="6" type="ORF">SAMN05518846_11498</name>
</gene>
<evidence type="ECO:0000313" key="7">
    <source>
        <dbReference type="Proteomes" id="UP000198915"/>
    </source>
</evidence>
<evidence type="ECO:0000256" key="2">
    <source>
        <dbReference type="ARBA" id="ARBA00022576"/>
    </source>
</evidence>
<accession>A0A1I4A0X9</accession>
<dbReference type="CDD" id="cd00609">
    <property type="entry name" value="AAT_like"/>
    <property type="match status" value="1"/>
</dbReference>
<dbReference type="Gene3D" id="3.90.1150.10">
    <property type="entry name" value="Aspartate Aminotransferase, domain 1"/>
    <property type="match status" value="1"/>
</dbReference>
<dbReference type="Proteomes" id="UP000198915">
    <property type="component" value="Unassembled WGS sequence"/>
</dbReference>
<dbReference type="AlphaFoldDB" id="A0A1I4A0X9"/>
<dbReference type="InterPro" id="IPR015424">
    <property type="entry name" value="PyrdxlP-dep_Trfase"/>
</dbReference>
<dbReference type="EC" id="2.6.1.-" evidence="4"/>
<dbReference type="STRING" id="1884381.SAMN05518846_11498"/>
<dbReference type="InterPro" id="IPR015422">
    <property type="entry name" value="PyrdxlP-dep_Trfase_small"/>
</dbReference>
<comment type="cofactor">
    <cofactor evidence="1 4">
        <name>pyridoxal 5'-phosphate</name>
        <dbReference type="ChEBI" id="CHEBI:597326"/>
    </cofactor>
</comment>
<dbReference type="PANTHER" id="PTHR42832:SF3">
    <property type="entry name" value="L-GLUTAMINE--4-(METHYLSULFANYL)-2-OXOBUTANOATE AMINOTRANSFERASE"/>
    <property type="match status" value="1"/>
</dbReference>
<reference evidence="7" key="1">
    <citation type="submission" date="2016-10" db="EMBL/GenBank/DDBJ databases">
        <authorList>
            <person name="Varghese N."/>
            <person name="Submissions S."/>
        </authorList>
    </citation>
    <scope>NUCLEOTIDE SEQUENCE [LARGE SCALE GENOMIC DNA]</scope>
    <source>
        <strain evidence="7">OK042</strain>
    </source>
</reference>
<feature type="domain" description="Aminotransferase class I/classII large" evidence="5">
    <location>
        <begin position="31"/>
        <end position="383"/>
    </location>
</feature>
<name>A0A1I4A0X9_9BACL</name>
<dbReference type="PROSITE" id="PS00105">
    <property type="entry name" value="AA_TRANSFER_CLASS_1"/>
    <property type="match status" value="1"/>
</dbReference>
<evidence type="ECO:0000256" key="4">
    <source>
        <dbReference type="RuleBase" id="RU000481"/>
    </source>
</evidence>
<dbReference type="InterPro" id="IPR050881">
    <property type="entry name" value="LL-DAP_aminotransferase"/>
</dbReference>
<protein>
    <recommendedName>
        <fullName evidence="4">Aminotransferase</fullName>
        <ecNumber evidence="4">2.6.1.-</ecNumber>
    </recommendedName>
</protein>
<sequence>MRQPSKRLAYLSAAIFSEMAASKREVAQKRKVYDLSIGSPDQQPESHLLETLVEAVQQPGAFGYALSEGTAAFREEVARWYQFRFEVELDPQTEVHSLMGSQDGLAHFALAWSDPGDLVLVPDPGYPIYEGSVHLAGAVPYPMPLRGENGFLPDLNAIPADVAKQAKFMILNYPNNPVSAVATLSFFEEVVAFAKRHDIIVVHDLAYSEMAFDGYKPPSFLQASGAKEVGIEFNSFSKSFNMAGCRIAYVVGNADIIKPLAVVKSNVDYGVFLPVQQMAVEALRADRKSGGANAVGPIYQERRDVLLSALAEAGWQIEPPKATMFVWAKVPDGWTSREFAFALLEETGVVVIPGSAFGVEGEGYVRIALVQTPDVLKQAAESIRQSGILTSRQNRKSPVHE</sequence>
<dbReference type="GO" id="GO:0008483">
    <property type="term" value="F:transaminase activity"/>
    <property type="evidence" value="ECO:0007669"/>
    <property type="project" value="UniProtKB-KW"/>
</dbReference>
<keyword evidence="7" id="KW-1185">Reference proteome</keyword>
<dbReference type="Gene3D" id="3.40.640.10">
    <property type="entry name" value="Type I PLP-dependent aspartate aminotransferase-like (Major domain)"/>
    <property type="match status" value="1"/>
</dbReference>